<dbReference type="EMBL" id="JANBQF010000153">
    <property type="protein sequence ID" value="KAJ2004463.1"/>
    <property type="molecule type" value="Genomic_DNA"/>
</dbReference>
<keyword evidence="3" id="KW-1185">Reference proteome</keyword>
<proteinExistence type="predicted"/>
<evidence type="ECO:0000313" key="3">
    <source>
        <dbReference type="Proteomes" id="UP001150907"/>
    </source>
</evidence>
<feature type="region of interest" description="Disordered" evidence="1">
    <location>
        <begin position="379"/>
        <end position="425"/>
    </location>
</feature>
<dbReference type="Proteomes" id="UP001150907">
    <property type="component" value="Unassembled WGS sequence"/>
</dbReference>
<feature type="compositionally biased region" description="Low complexity" evidence="1">
    <location>
        <begin position="488"/>
        <end position="498"/>
    </location>
</feature>
<evidence type="ECO:0000256" key="1">
    <source>
        <dbReference type="SAM" id="MobiDB-lite"/>
    </source>
</evidence>
<name>A0A9W8EFX4_9FUNG</name>
<feature type="compositionally biased region" description="Low complexity" evidence="1">
    <location>
        <begin position="678"/>
        <end position="691"/>
    </location>
</feature>
<evidence type="ECO:0000313" key="2">
    <source>
        <dbReference type="EMBL" id="KAJ2004463.1"/>
    </source>
</evidence>
<dbReference type="OrthoDB" id="5598095at2759"/>
<accession>A0A9W8EFX4</accession>
<sequence length="775" mass="80963">MASVGVERSRRVHAGLRPASGATFGYYAEDDGVEGDLLAERPPSALFNDRLFGEPTAARRAPQPPRMDLRMSCGTPPPPLDEEMPPVSPFFARIRPSDIEEARATVRRASISRRRRNTLAAAEQQRSTWCASATATDPVFASLRPAPSAATPVRASLAGALAGWSAADLPGTQPRVRTKLADPCCSSSDDDWLWNQEPPISPLFAEEHRRLAAEKLKRTLAASNSPPASPICDQLAKSTTRRLYQVDVHSLFSTPLAPVADRHPRVTVKELVGTCRQPVDPRDPAVRHALRRHPLVLALGAPPPNQPATGRSPTRMRLPSPLRRGPTGAAPATLSFTVCADDASARDRPARAVDVDAMASAYLPHVHAMLWTSAAAAAGAGGPRASSESSVSTLVAPAAGGPRPHGCSEAPPKPPPRRSDVGVPPMRVDSRQLRASASVANLRAAYADRDVHAAMPLSAGYARRSTLATRGVMAPSAMLLALQPVAPPAAARPGGVQRRNSAMELGGGGGGGSRPPPPPPPASARRLQPLHASLTPRSSGSLLLLPLGERAVAGPGELLALQRGAVSGLRTPTSLVTGAPHHRPAAGLAGTARGRLQHTGGEAVQAPAAPPMRSASLEIPATQGPGSSGRTLVISSRTPGHYGQALPQGLLRKPPVNPSTGFGLRRRGITTTAMTPTASSRASLGSGRPSLSRPPPIPVSATAFVSQPSSYSTLPLPSTVPRRAVAMRRPDVRGVFGVNSECQLPRPKMPTSAGPVGLYRSVKSALPMFRASKPA</sequence>
<dbReference type="AlphaFoldDB" id="A0A9W8EFX4"/>
<gene>
    <name evidence="2" type="ORF">H4R26_002505</name>
</gene>
<feature type="compositionally biased region" description="Low complexity" evidence="1">
    <location>
        <begin position="379"/>
        <end position="390"/>
    </location>
</feature>
<comment type="caution">
    <text evidence="2">The sequence shown here is derived from an EMBL/GenBank/DDBJ whole genome shotgun (WGS) entry which is preliminary data.</text>
</comment>
<feature type="region of interest" description="Disordered" evidence="1">
    <location>
        <begin position="488"/>
        <end position="526"/>
    </location>
</feature>
<feature type="region of interest" description="Disordered" evidence="1">
    <location>
        <begin position="644"/>
        <end position="697"/>
    </location>
</feature>
<feature type="region of interest" description="Disordered" evidence="1">
    <location>
        <begin position="298"/>
        <end position="329"/>
    </location>
</feature>
<reference evidence="2" key="1">
    <citation type="submission" date="2022-07" db="EMBL/GenBank/DDBJ databases">
        <title>Phylogenomic reconstructions and comparative analyses of Kickxellomycotina fungi.</title>
        <authorList>
            <person name="Reynolds N.K."/>
            <person name="Stajich J.E."/>
            <person name="Barry K."/>
            <person name="Grigoriev I.V."/>
            <person name="Crous P."/>
            <person name="Smith M.E."/>
        </authorList>
    </citation>
    <scope>NUCLEOTIDE SEQUENCE</scope>
    <source>
        <strain evidence="2">IMI 214461</strain>
    </source>
</reference>
<protein>
    <submittedName>
        <fullName evidence="2">Uncharacterized protein</fullName>
    </submittedName>
</protein>
<organism evidence="2 3">
    <name type="scientific">Coemansia thaxteri</name>
    <dbReference type="NCBI Taxonomy" id="2663907"/>
    <lineage>
        <taxon>Eukaryota</taxon>
        <taxon>Fungi</taxon>
        <taxon>Fungi incertae sedis</taxon>
        <taxon>Zoopagomycota</taxon>
        <taxon>Kickxellomycotina</taxon>
        <taxon>Kickxellomycetes</taxon>
        <taxon>Kickxellales</taxon>
        <taxon>Kickxellaceae</taxon>
        <taxon>Coemansia</taxon>
    </lineage>
</organism>